<keyword evidence="14 17" id="KW-1015">Disulfide bond</keyword>
<dbReference type="GO" id="GO:0005576">
    <property type="term" value="C:extracellular region"/>
    <property type="evidence" value="ECO:0007669"/>
    <property type="project" value="UniProtKB-SubCell"/>
</dbReference>
<dbReference type="SUPFAM" id="SSF63825">
    <property type="entry name" value="YWTD domain"/>
    <property type="match status" value="1"/>
</dbReference>
<dbReference type="FunFam" id="4.10.400.10:FF:000113">
    <property type="entry name" value="Low-density lipoprotein receptor-related protein 8"/>
    <property type="match status" value="1"/>
</dbReference>
<dbReference type="InterPro" id="IPR050310">
    <property type="entry name" value="VPS10-sortilin"/>
</dbReference>
<dbReference type="InterPro" id="IPR011042">
    <property type="entry name" value="6-blade_b-propeller_TolB-like"/>
</dbReference>
<proteinExistence type="inferred from homology"/>
<gene>
    <name evidence="20" type="ORF">CCH79_00019746</name>
</gene>
<dbReference type="PANTHER" id="PTHR12106">
    <property type="entry name" value="SORTILIN RELATED"/>
    <property type="match status" value="1"/>
</dbReference>
<keyword evidence="21" id="KW-1185">Reference proteome</keyword>
<evidence type="ECO:0000256" key="12">
    <source>
        <dbReference type="ARBA" id="ARBA00022824"/>
    </source>
</evidence>
<evidence type="ECO:0000256" key="18">
    <source>
        <dbReference type="PROSITE-ProRule" id="PRU00461"/>
    </source>
</evidence>
<evidence type="ECO:0000256" key="13">
    <source>
        <dbReference type="ARBA" id="ARBA00023136"/>
    </source>
</evidence>
<keyword evidence="8" id="KW-0245">EGF-like domain</keyword>
<dbReference type="EMBL" id="NHOQ01001847">
    <property type="protein sequence ID" value="PWA21986.1"/>
    <property type="molecule type" value="Genomic_DNA"/>
</dbReference>
<feature type="disulfide bond" evidence="17">
    <location>
        <begin position="1705"/>
        <end position="1723"/>
    </location>
</feature>
<comment type="similarity">
    <text evidence="5">Belongs to the LDLR family.</text>
</comment>
<dbReference type="InterPro" id="IPR006581">
    <property type="entry name" value="VPS10"/>
</dbReference>
<keyword evidence="7" id="KW-0964">Secreted</keyword>
<feature type="disulfide bond" evidence="17">
    <location>
        <begin position="1381"/>
        <end position="1396"/>
    </location>
</feature>
<feature type="disulfide bond" evidence="17">
    <location>
        <begin position="1717"/>
        <end position="1732"/>
    </location>
</feature>
<accession>A0A315VGK5</accession>
<dbReference type="Proteomes" id="UP000250572">
    <property type="component" value="Unassembled WGS sequence"/>
</dbReference>
<feature type="disulfide bond" evidence="17">
    <location>
        <begin position="1408"/>
        <end position="1426"/>
    </location>
</feature>
<keyword evidence="9" id="KW-0254">Endocytosis</keyword>
<dbReference type="GO" id="GO:0006897">
    <property type="term" value="P:endocytosis"/>
    <property type="evidence" value="ECO:0007669"/>
    <property type="project" value="UniProtKB-KW"/>
</dbReference>
<feature type="disulfide bond" evidence="17">
    <location>
        <begin position="1655"/>
        <end position="1673"/>
    </location>
</feature>
<feature type="disulfide bond" evidence="17">
    <location>
        <begin position="1488"/>
        <end position="1506"/>
    </location>
</feature>
<dbReference type="Pfam" id="PF00058">
    <property type="entry name" value="Ldl_recept_b"/>
    <property type="match status" value="2"/>
</dbReference>
<evidence type="ECO:0000256" key="7">
    <source>
        <dbReference type="ARBA" id="ARBA00022525"/>
    </source>
</evidence>
<feature type="disulfide bond" evidence="17">
    <location>
        <begin position="1420"/>
        <end position="1435"/>
    </location>
</feature>
<evidence type="ECO:0000256" key="11">
    <source>
        <dbReference type="ARBA" id="ARBA00022753"/>
    </source>
</evidence>
<evidence type="ECO:0000256" key="10">
    <source>
        <dbReference type="ARBA" id="ARBA00022737"/>
    </source>
</evidence>
<keyword evidence="10" id="KW-0677">Repeat</keyword>
<feature type="repeat" description="LDL-receptor class B" evidence="18">
    <location>
        <begin position="1087"/>
        <end position="1130"/>
    </location>
</feature>
<dbReference type="InterPro" id="IPR036055">
    <property type="entry name" value="LDL_receptor-like_sf"/>
</dbReference>
<dbReference type="PANTHER" id="PTHR12106:SF27">
    <property type="entry name" value="SORTILIN-RELATED RECEPTOR"/>
    <property type="match status" value="1"/>
</dbReference>
<dbReference type="PRINTS" id="PR00261">
    <property type="entry name" value="LDLRECEPTOR"/>
</dbReference>
<dbReference type="InterPro" id="IPR036278">
    <property type="entry name" value="Sialidase_sf"/>
</dbReference>
<dbReference type="GO" id="GO:0005886">
    <property type="term" value="C:plasma membrane"/>
    <property type="evidence" value="ECO:0007669"/>
    <property type="project" value="UniProtKB-SubCell"/>
</dbReference>
<evidence type="ECO:0000256" key="2">
    <source>
        <dbReference type="ARBA" id="ARBA00004251"/>
    </source>
</evidence>
<feature type="disulfide bond" evidence="17">
    <location>
        <begin position="1667"/>
        <end position="1682"/>
    </location>
</feature>
<evidence type="ECO:0000256" key="1">
    <source>
        <dbReference type="ARBA" id="ARBA00004177"/>
    </source>
</evidence>
<feature type="disulfide bond" evidence="17">
    <location>
        <begin position="1588"/>
        <end position="1603"/>
    </location>
</feature>
<feature type="disulfide bond" evidence="17">
    <location>
        <begin position="1442"/>
        <end position="1454"/>
    </location>
</feature>
<dbReference type="FunFam" id="4.10.400.10:FF:000030">
    <property type="entry name" value="Sortilin related receptor 1"/>
    <property type="match status" value="1"/>
</dbReference>
<keyword evidence="6" id="KW-1003">Cell membrane</keyword>
<feature type="disulfide bond" evidence="17">
    <location>
        <begin position="1569"/>
        <end position="1581"/>
    </location>
</feature>
<evidence type="ECO:0000313" key="21">
    <source>
        <dbReference type="Proteomes" id="UP000250572"/>
    </source>
</evidence>
<reference evidence="20 21" key="1">
    <citation type="journal article" date="2018" name="G3 (Bethesda)">
        <title>A High-Quality Reference Genome for the Invasive Mosquitofish Gambusia affinis Using a Chicago Library.</title>
        <authorList>
            <person name="Hoffberg S.L."/>
            <person name="Troendle N.J."/>
            <person name="Glenn T.C."/>
            <person name="Mahmud O."/>
            <person name="Louha S."/>
            <person name="Chalopin D."/>
            <person name="Bennetzen J.L."/>
            <person name="Mauricio R."/>
        </authorList>
    </citation>
    <scope>NUCLEOTIDE SEQUENCE [LARGE SCALE GENOMIC DNA]</scope>
    <source>
        <strain evidence="20">NE01/NJP1002.9</strain>
        <tissue evidence="20">Muscle</tissue>
    </source>
</reference>
<protein>
    <recommendedName>
        <fullName evidence="19">VPS10 domain-containing protein</fullName>
    </recommendedName>
</protein>
<dbReference type="FunFam" id="4.10.400.10:FF:000060">
    <property type="entry name" value="Sortilin related receptor 1"/>
    <property type="match status" value="1"/>
</dbReference>
<comment type="caution">
    <text evidence="20">The sequence shown here is derived from an EMBL/GenBank/DDBJ whole genome shotgun (WGS) entry which is preliminary data.</text>
</comment>
<evidence type="ECO:0000256" key="3">
    <source>
        <dbReference type="ARBA" id="ARBA00004389"/>
    </source>
</evidence>
<evidence type="ECO:0000256" key="5">
    <source>
        <dbReference type="ARBA" id="ARBA00009939"/>
    </source>
</evidence>
<feature type="repeat" description="LDL-receptor class B" evidence="18">
    <location>
        <begin position="1174"/>
        <end position="1215"/>
    </location>
</feature>
<evidence type="ECO:0000256" key="14">
    <source>
        <dbReference type="ARBA" id="ARBA00023157"/>
    </source>
</evidence>
<feature type="domain" description="VPS10" evidence="19">
    <location>
        <begin position="439"/>
        <end position="1000"/>
    </location>
</feature>
<dbReference type="Pfam" id="PF00057">
    <property type="entry name" value="Ldl_recept_a"/>
    <property type="match status" value="9"/>
</dbReference>
<evidence type="ECO:0000256" key="17">
    <source>
        <dbReference type="PROSITE-ProRule" id="PRU00124"/>
    </source>
</evidence>
<keyword evidence="12" id="KW-0256">Endoplasmic reticulum</keyword>
<dbReference type="FunFam" id="4.10.400.10:FF:000006">
    <property type="entry name" value="Putative low-density lipoprotein receptor"/>
    <property type="match status" value="1"/>
</dbReference>
<dbReference type="InterPro" id="IPR002172">
    <property type="entry name" value="LDrepeatLR_classA_rpt"/>
</dbReference>
<keyword evidence="16" id="KW-0325">Glycoprotein</keyword>
<dbReference type="InterPro" id="IPR000033">
    <property type="entry name" value="LDLR_classB_rpt"/>
</dbReference>
<dbReference type="Pfam" id="PF15902">
    <property type="entry name" value="Sortilin-Vps10"/>
    <property type="match status" value="3"/>
</dbReference>
<comment type="subcellular location">
    <subcellularLocation>
        <location evidence="2">Cell membrane</location>
        <topology evidence="2">Single-pass type I membrane protein</topology>
    </subcellularLocation>
    <subcellularLocation>
        <location evidence="3">Endoplasmic reticulum membrane</location>
        <topology evidence="3">Single-pass membrane protein</topology>
    </subcellularLocation>
    <subcellularLocation>
        <location evidence="1">Endosome</location>
    </subcellularLocation>
    <subcellularLocation>
        <location evidence="4">Secreted</location>
    </subcellularLocation>
</comment>
<evidence type="ECO:0000259" key="19">
    <source>
        <dbReference type="SMART" id="SM00602"/>
    </source>
</evidence>
<dbReference type="FunFam" id="4.10.400.10:FF:000027">
    <property type="entry name" value="Sortilin related receptor 1"/>
    <property type="match status" value="1"/>
</dbReference>
<keyword evidence="11" id="KW-0967">Endosome</keyword>
<dbReference type="GO" id="GO:0005794">
    <property type="term" value="C:Golgi apparatus"/>
    <property type="evidence" value="ECO:0007669"/>
    <property type="project" value="TreeGrafter"/>
</dbReference>
<dbReference type="FunFam" id="4.10.400.10:FF:000036">
    <property type="entry name" value="Sortilin related receptor 1"/>
    <property type="match status" value="1"/>
</dbReference>
<dbReference type="FunFam" id="4.10.400.10:FF:000033">
    <property type="entry name" value="Sortilin-related receptor isoform A"/>
    <property type="match status" value="1"/>
</dbReference>
<evidence type="ECO:0000256" key="16">
    <source>
        <dbReference type="ARBA" id="ARBA00023180"/>
    </source>
</evidence>
<dbReference type="Gene3D" id="4.10.400.10">
    <property type="entry name" value="Low-density Lipoprotein Receptor"/>
    <property type="match status" value="9"/>
</dbReference>
<dbReference type="SUPFAM" id="SSF50939">
    <property type="entry name" value="Sialidases"/>
    <property type="match status" value="1"/>
</dbReference>
<dbReference type="GO" id="GO:0005768">
    <property type="term" value="C:endosome"/>
    <property type="evidence" value="ECO:0007669"/>
    <property type="project" value="UniProtKB-SubCell"/>
</dbReference>
<dbReference type="PROSITE" id="PS01209">
    <property type="entry name" value="LDLRA_1"/>
    <property type="match status" value="2"/>
</dbReference>
<keyword evidence="13" id="KW-0472">Membrane</keyword>
<evidence type="ECO:0000256" key="8">
    <source>
        <dbReference type="ARBA" id="ARBA00022536"/>
    </source>
</evidence>
<dbReference type="GO" id="GO:0006892">
    <property type="term" value="P:post-Golgi vesicle-mediated transport"/>
    <property type="evidence" value="ECO:0007669"/>
    <property type="project" value="TreeGrafter"/>
</dbReference>
<feature type="disulfide bond" evidence="17">
    <location>
        <begin position="1401"/>
        <end position="1413"/>
    </location>
</feature>
<feature type="disulfide bond" evidence="17">
    <location>
        <begin position="1500"/>
        <end position="1515"/>
    </location>
</feature>
<dbReference type="Gene3D" id="2.120.10.30">
    <property type="entry name" value="TolB, C-terminal domain"/>
    <property type="match status" value="1"/>
</dbReference>
<feature type="disulfide bond" evidence="17">
    <location>
        <begin position="1340"/>
        <end position="1355"/>
    </location>
</feature>
<dbReference type="SUPFAM" id="SSF57424">
    <property type="entry name" value="LDL receptor-like module"/>
    <property type="match status" value="9"/>
</dbReference>
<dbReference type="GO" id="GO:0005789">
    <property type="term" value="C:endoplasmic reticulum membrane"/>
    <property type="evidence" value="ECO:0007669"/>
    <property type="project" value="UniProtKB-SubCell"/>
</dbReference>
<sequence length="1787" mass="197605">MWFSQPAMNRKTTLVCQSRGTGLISHHVNQHNPTASRALRNSGRILSTPRALPLRSFLTTSATSRPEIGEPNALLPKWKACWCIEEVFKVFYPPAQNVLSRGQQHIIPTIKSIGAGLLSPPESLDKVFLHGLSELLPCPSSCLSNHPNHMPLGLPVLNSCFNGPTGQKGPIGFLIQPDSIPHQTCPLGLRVAATGTDSLAATAPLSRCAASPIEHQVYVSYNYGTTFIPVSTNFQLSEAKAKNGSKQVISQFYHSPADNRRYLFVDSTNNYLWTTFDFCKTVQGFSVPFRPTDLLLHPRHSNLLLGYDGSHPNKQVESNNSRIDRTNWRIQCNIFKALEEVKETALENHRMLRVILIRLTATDAPEEMDSLDELNLPSCTVEKLEVLAQKLDVIFSAGSLRDLIGCLQHPSIHPSSSAYPGSGHGGSSFILTRCPSHLNWLLLTWRSSGSTLSPSQMTELLTLSLRESPDTLQRKPISAACIHGFVVSATFHLKSPQTEAVPKNQAQAFPVFSLSRLWKSDDFGETWVLIQEHVKTYFWGVEPYDPSTTVLVQRHEPQGVSTVLSSTDFFQSEQNRKVILEQVDSFQLRDKYMFATTTRRLLGSHNPSSVQLWVSYNRQPMKAAQFMTRHPITEYYIADASEDQVFVCVNHTNNATHLYISDTQGLSFSLSLENVLYYSPGGSGSNTLIRAGLGVTQGRQILGDGPDKVQPEDPNDEKQLWTACSLAQTRVTGAPLWSQAWDGGHDGELLVAGLLPMEPSRAQPEEKTCPPPPIGPPPVFLVFLITLCVFNPTCGSVGRNLANKPNVYISSSAGARWKEALAGPHFYTWGDHGGILMAIIQGGSTKHLKFSTNEGETWTEFKFSDKEVYVYQLLTEPGEKSTIFTIFGSYAEQRHSWLILQVNTSDVLEFTLCCGGSWYQWDKELEEHRGLPGTPGQKDMGNLFTDSYCCVSGRSICPPAEEKLLYCCCSYRKVPGDSCSGGDVEARLDGEMLPCPVGESNEFILYAVRNSIHRYDLATGADQPLPLVGLREAVALDFDYDRNCLYWADISLDTIQRLCLNGSTGQEVIVRKDLQNVEALTFDPISRLLYWVDAGAQKIEVSNPDGDLRHTLLNSSVLEHPRALVLLPAESMMFWTDWGDRAAGIYRGYMDGSNVSCIVAEGVRWPNGITADDRWLYWTEAFSDRIERADFTGGQRSILMEGLPHPYAIAVFKNDLYWDDWSRMGIFKAPKAGSQNNELIVGRLTGVMDLKIFYKGKNRGHNACTYQPCSLLCLPQPSHKHTCVCPEGAPTLTIPNGELQCQCPPGYQLQNNTCTKTEHSCLPNQYRCTNGRCISSIWKCDSDNDCGDMSDEQECPTTTCDPSNQFRCIASGSCIPLAFKCDHEDDCGDNSDEEHCESHQCGPGEFTCAQGVCIREVWRCDGDNDCRDWSDEANCTVGHHTCEPSSFQCHTGHCIPLRWKCDGDDDCQDNSDEDPQYCEGTQCKGFLCSNDTCLPAKAHCNGNHDCPDGADELNCDPLCTRYMEFVCKNRAQCLFQSLVCDGIKHCEDGSDEEAAYAGCATPSEFGKVCDAYTFQCANGVCVSLEWKCDGMDDCGDYSDEANCGEEIAALQITIDPGRSRLKAIARPKPAPTLTLNIPAHTPEVPGCSRFFQFECGNGRCIPTWWKCDGENDCGDWSDEAQCTGGVTPHAVTFGPVTCVPNRFQCGSGACIINTWVCDGYADCPDGSDELGCPTGWSPLLQFRMCPLNQAIRSLYDRCQSLDRIAGSKSGSFLVRVGLRQGCPGADR</sequence>
<dbReference type="InterPro" id="IPR031778">
    <property type="entry name" value="Sortilin_N"/>
</dbReference>
<dbReference type="CDD" id="cd00112">
    <property type="entry name" value="LDLa"/>
    <property type="match status" value="9"/>
</dbReference>
<evidence type="ECO:0000256" key="15">
    <source>
        <dbReference type="ARBA" id="ARBA00023170"/>
    </source>
</evidence>
<dbReference type="PROSITE" id="PS50068">
    <property type="entry name" value="LDLRA_2"/>
    <property type="match status" value="9"/>
</dbReference>
<dbReference type="InterPro" id="IPR023415">
    <property type="entry name" value="LDLR_class-A_CS"/>
</dbReference>
<feature type="disulfide bond" evidence="17">
    <location>
        <begin position="1328"/>
        <end position="1346"/>
    </location>
</feature>
<feature type="disulfide bond" evidence="17">
    <location>
        <begin position="1449"/>
        <end position="1467"/>
    </location>
</feature>
<name>A0A315VGK5_GAMAF</name>
<evidence type="ECO:0000313" key="20">
    <source>
        <dbReference type="EMBL" id="PWA21986.1"/>
    </source>
</evidence>
<feature type="disulfide bond" evidence="17">
    <location>
        <begin position="1321"/>
        <end position="1333"/>
    </location>
</feature>
<feature type="disulfide bond" evidence="17">
    <location>
        <begin position="1576"/>
        <end position="1594"/>
    </location>
</feature>
<evidence type="ECO:0000256" key="6">
    <source>
        <dbReference type="ARBA" id="ARBA00022475"/>
    </source>
</evidence>
<evidence type="ECO:0000256" key="9">
    <source>
        <dbReference type="ARBA" id="ARBA00022583"/>
    </source>
</evidence>
<dbReference type="SMART" id="SM00192">
    <property type="entry name" value="LDLa"/>
    <property type="match status" value="9"/>
</dbReference>
<keyword evidence="15" id="KW-0675">Receptor</keyword>
<organism evidence="20 21">
    <name type="scientific">Gambusia affinis</name>
    <name type="common">Western mosquitofish</name>
    <name type="synonym">Heterandria affinis</name>
    <dbReference type="NCBI Taxonomy" id="33528"/>
    <lineage>
        <taxon>Eukaryota</taxon>
        <taxon>Metazoa</taxon>
        <taxon>Chordata</taxon>
        <taxon>Craniata</taxon>
        <taxon>Vertebrata</taxon>
        <taxon>Euteleostomi</taxon>
        <taxon>Actinopterygii</taxon>
        <taxon>Neopterygii</taxon>
        <taxon>Teleostei</taxon>
        <taxon>Neoteleostei</taxon>
        <taxon>Acanthomorphata</taxon>
        <taxon>Ovalentaria</taxon>
        <taxon>Atherinomorphae</taxon>
        <taxon>Cyprinodontiformes</taxon>
        <taxon>Poeciliidae</taxon>
        <taxon>Poeciliinae</taxon>
        <taxon>Gambusia</taxon>
    </lineage>
</organism>
<dbReference type="PROSITE" id="PS51120">
    <property type="entry name" value="LDLRB"/>
    <property type="match status" value="3"/>
</dbReference>
<dbReference type="GO" id="GO:0006622">
    <property type="term" value="P:protein targeting to lysosome"/>
    <property type="evidence" value="ECO:0007669"/>
    <property type="project" value="TreeGrafter"/>
</dbReference>
<dbReference type="FunFam" id="2.120.10.30:FF:000021">
    <property type="entry name" value="Sortilin-related receptor isoform A"/>
    <property type="match status" value="1"/>
</dbReference>
<feature type="disulfide bond" evidence="17">
    <location>
        <begin position="1698"/>
        <end position="1710"/>
    </location>
</feature>
<dbReference type="SMART" id="SM00602">
    <property type="entry name" value="VPS10"/>
    <property type="match status" value="1"/>
</dbReference>
<dbReference type="GO" id="GO:0045053">
    <property type="term" value="P:protein retention in Golgi apparatus"/>
    <property type="evidence" value="ECO:0007669"/>
    <property type="project" value="TreeGrafter"/>
</dbReference>
<comment type="caution">
    <text evidence="17">Lacks conserved residue(s) required for the propagation of feature annotation.</text>
</comment>
<dbReference type="SMART" id="SM00135">
    <property type="entry name" value="LY"/>
    <property type="match status" value="4"/>
</dbReference>
<feature type="repeat" description="LDL-receptor class B" evidence="18">
    <location>
        <begin position="1043"/>
        <end position="1086"/>
    </location>
</feature>
<evidence type="ECO:0000256" key="4">
    <source>
        <dbReference type="ARBA" id="ARBA00004613"/>
    </source>
</evidence>